<name>A0ABT4LBZ1_9SPHI</name>
<evidence type="ECO:0000313" key="2">
    <source>
        <dbReference type="Proteomes" id="UP001144347"/>
    </source>
</evidence>
<organism evidence="1 2">
    <name type="scientific">Pedobacter punctiformis</name>
    <dbReference type="NCBI Taxonomy" id="3004097"/>
    <lineage>
        <taxon>Bacteria</taxon>
        <taxon>Pseudomonadati</taxon>
        <taxon>Bacteroidota</taxon>
        <taxon>Sphingobacteriia</taxon>
        <taxon>Sphingobacteriales</taxon>
        <taxon>Sphingobacteriaceae</taxon>
        <taxon>Pedobacter</taxon>
    </lineage>
</organism>
<dbReference type="Proteomes" id="UP001144347">
    <property type="component" value="Unassembled WGS sequence"/>
</dbReference>
<evidence type="ECO:0000313" key="1">
    <source>
        <dbReference type="EMBL" id="MCZ4245436.1"/>
    </source>
</evidence>
<protein>
    <recommendedName>
        <fullName evidence="3">YopX protein domain-containing protein</fullName>
    </recommendedName>
</protein>
<proteinExistence type="predicted"/>
<accession>A0ABT4LBZ1</accession>
<keyword evidence="2" id="KW-1185">Reference proteome</keyword>
<dbReference type="RefSeq" id="WP_269428491.1">
    <property type="nucleotide sequence ID" value="NZ_JAPWGM010000005.1"/>
</dbReference>
<dbReference type="EMBL" id="JAPWGM010000005">
    <property type="protein sequence ID" value="MCZ4245436.1"/>
    <property type="molecule type" value="Genomic_DNA"/>
</dbReference>
<evidence type="ECO:0008006" key="3">
    <source>
        <dbReference type="Google" id="ProtNLM"/>
    </source>
</evidence>
<sequence length="148" mass="17298">MKFKIIETEHIHQGMVKYIKKDFSFDTEPIIHEIDYDLAYNKLTLTVVDKQIIEIWGYSGGDTKREKLTQNIPKHIRGILMVEGEFEYGFCYSINKISVQVYENEKTGWFCIGDPEFEGEGVEFINNCIAFINNEGLLMSLWIKPIYV</sequence>
<reference evidence="1" key="1">
    <citation type="submission" date="2022-12" db="EMBL/GenBank/DDBJ databases">
        <title>Genome sequence of HCMS5-2.</title>
        <authorList>
            <person name="Woo H."/>
        </authorList>
    </citation>
    <scope>NUCLEOTIDE SEQUENCE</scope>
    <source>
        <strain evidence="1">HCMS5-2</strain>
    </source>
</reference>
<comment type="caution">
    <text evidence="1">The sequence shown here is derived from an EMBL/GenBank/DDBJ whole genome shotgun (WGS) entry which is preliminary data.</text>
</comment>
<gene>
    <name evidence="1" type="ORF">O0955_15610</name>
</gene>